<comment type="function">
    <text evidence="7">Involved in cellular auxin homeostasis by regulating auxin metabolism. Regulates intracellular auxin accumulation at the endoplasmic reticulum and thus auxin availability for nuclear auxin signaling.</text>
</comment>
<dbReference type="Proteomes" id="UP000054937">
    <property type="component" value="Unassembled WGS sequence"/>
</dbReference>
<dbReference type="AlphaFoldDB" id="A0A0V0QZE0"/>
<dbReference type="InParanoid" id="A0A0V0QZE0"/>
<dbReference type="Pfam" id="PF03547">
    <property type="entry name" value="Mem_trans"/>
    <property type="match status" value="1"/>
</dbReference>
<dbReference type="PANTHER" id="PTHR31651:SF33">
    <property type="entry name" value="PROTEIN PIN-LIKES 1"/>
    <property type="match status" value="1"/>
</dbReference>
<dbReference type="EMBL" id="LDAU01000082">
    <property type="protein sequence ID" value="KRX07676.1"/>
    <property type="molecule type" value="Genomic_DNA"/>
</dbReference>
<comment type="subcellular location">
    <subcellularLocation>
        <location evidence="2">Endomembrane system</location>
    </subcellularLocation>
    <subcellularLocation>
        <location evidence="1">Membrane</location>
        <topology evidence="1">Multi-pass membrane protein</topology>
    </subcellularLocation>
</comment>
<feature type="transmembrane region" description="Helical" evidence="9">
    <location>
        <begin position="432"/>
        <end position="453"/>
    </location>
</feature>
<dbReference type="PANTHER" id="PTHR31651">
    <property type="match status" value="1"/>
</dbReference>
<feature type="transmembrane region" description="Helical" evidence="9">
    <location>
        <begin position="290"/>
        <end position="311"/>
    </location>
</feature>
<comment type="similarity">
    <text evidence="8">Belongs to the auxin efflux carrier (TC 2.A.69.2) family.</text>
</comment>
<dbReference type="GO" id="GO:0016020">
    <property type="term" value="C:membrane"/>
    <property type="evidence" value="ECO:0007669"/>
    <property type="project" value="UniProtKB-SubCell"/>
</dbReference>
<evidence type="ECO:0000256" key="3">
    <source>
        <dbReference type="ARBA" id="ARBA00022448"/>
    </source>
</evidence>
<sequence>MMNFTDLIVAVLGATLSVVFICLCGVYLLKRGFLDKQKQKSISKLTEQLFQPCLILSVFIQNLNLYDVNQWMPALIIGVLSIFLGFILGYLVNKFIVKDEHFMGVFILSIGLGHTTGILLNLSNQIQDYLQFLAFKHPNYSIMSQQEKQDYAIGQVYTYVIINTFIHTIFRWTYGKSILQKTTEKNKLIQQEKIDQVLKEDEHTIELKNIQNKDKNNQDNDILSLEKQDNDLKQNLLDKNLTVFNPAAPITNINAKNTEKIQSQQITQNDNQVIKEKIQDNKFLQFHDKYFGIMNPPLWSCVGAIIFLLIPNLSQNLITPGTFSNRFLFKAITLYGTMFPTFNTIVVGSSVYQSVQQKCNLSSRTLIGVIVTRHFINPIFNYLLILLLEYLGIVQDPILSYITLFTSVTGIAINILTIAINYSDLQNEVSRILGVGYVLNIITIPIALILFFMRYDI</sequence>
<keyword evidence="3" id="KW-0813">Transport</keyword>
<proteinExistence type="inferred from homology"/>
<dbReference type="InterPro" id="IPR045033">
    <property type="entry name" value="PILS1/3/4/5/7"/>
</dbReference>
<keyword evidence="11" id="KW-1185">Reference proteome</keyword>
<dbReference type="InterPro" id="IPR004776">
    <property type="entry name" value="Mem_transp_PIN-like"/>
</dbReference>
<evidence type="ECO:0000256" key="5">
    <source>
        <dbReference type="ARBA" id="ARBA00022989"/>
    </source>
</evidence>
<dbReference type="GO" id="GO:0055085">
    <property type="term" value="P:transmembrane transport"/>
    <property type="evidence" value="ECO:0007669"/>
    <property type="project" value="InterPro"/>
</dbReference>
<keyword evidence="4 9" id="KW-0812">Transmembrane</keyword>
<feature type="transmembrane region" description="Helical" evidence="9">
    <location>
        <begin position="72"/>
        <end position="92"/>
    </location>
</feature>
<feature type="transmembrane region" description="Helical" evidence="9">
    <location>
        <begin position="399"/>
        <end position="420"/>
    </location>
</feature>
<feature type="transmembrane region" description="Helical" evidence="9">
    <location>
        <begin position="331"/>
        <end position="355"/>
    </location>
</feature>
<dbReference type="OMA" id="YPIQDEL"/>
<evidence type="ECO:0000313" key="10">
    <source>
        <dbReference type="EMBL" id="KRX07676.1"/>
    </source>
</evidence>
<evidence type="ECO:0000313" key="11">
    <source>
        <dbReference type="Proteomes" id="UP000054937"/>
    </source>
</evidence>
<accession>A0A0V0QZE0</accession>
<keyword evidence="6 9" id="KW-0472">Membrane</keyword>
<protein>
    <recommendedName>
        <fullName evidence="12">Auxin efflux carrier</fullName>
    </recommendedName>
</protein>
<feature type="transmembrane region" description="Helical" evidence="9">
    <location>
        <begin position="104"/>
        <end position="123"/>
    </location>
</feature>
<reference evidence="10 11" key="1">
    <citation type="journal article" date="2015" name="Sci. Rep.">
        <title>Genome of the facultative scuticociliatosis pathogen Pseudocohnilembus persalinus provides insight into its virulence through horizontal gene transfer.</title>
        <authorList>
            <person name="Xiong J."/>
            <person name="Wang G."/>
            <person name="Cheng J."/>
            <person name="Tian M."/>
            <person name="Pan X."/>
            <person name="Warren A."/>
            <person name="Jiang C."/>
            <person name="Yuan D."/>
            <person name="Miao W."/>
        </authorList>
    </citation>
    <scope>NUCLEOTIDE SEQUENCE [LARGE SCALE GENOMIC DNA]</scope>
    <source>
        <strain evidence="10">36N120E</strain>
    </source>
</reference>
<dbReference type="OrthoDB" id="191139at2759"/>
<evidence type="ECO:0000256" key="9">
    <source>
        <dbReference type="SAM" id="Phobius"/>
    </source>
</evidence>
<evidence type="ECO:0008006" key="12">
    <source>
        <dbReference type="Google" id="ProtNLM"/>
    </source>
</evidence>
<name>A0A0V0QZE0_PSEPJ</name>
<evidence type="ECO:0000256" key="8">
    <source>
        <dbReference type="ARBA" id="ARBA00025752"/>
    </source>
</evidence>
<evidence type="ECO:0000256" key="6">
    <source>
        <dbReference type="ARBA" id="ARBA00023136"/>
    </source>
</evidence>
<evidence type="ECO:0000256" key="7">
    <source>
        <dbReference type="ARBA" id="ARBA00025100"/>
    </source>
</evidence>
<organism evidence="10 11">
    <name type="scientific">Pseudocohnilembus persalinus</name>
    <name type="common">Ciliate</name>
    <dbReference type="NCBI Taxonomy" id="266149"/>
    <lineage>
        <taxon>Eukaryota</taxon>
        <taxon>Sar</taxon>
        <taxon>Alveolata</taxon>
        <taxon>Ciliophora</taxon>
        <taxon>Intramacronucleata</taxon>
        <taxon>Oligohymenophorea</taxon>
        <taxon>Scuticociliatia</taxon>
        <taxon>Philasterida</taxon>
        <taxon>Pseudocohnilembidae</taxon>
        <taxon>Pseudocohnilembus</taxon>
    </lineage>
</organism>
<evidence type="ECO:0000256" key="2">
    <source>
        <dbReference type="ARBA" id="ARBA00004308"/>
    </source>
</evidence>
<keyword evidence="5 9" id="KW-1133">Transmembrane helix</keyword>
<feature type="transmembrane region" description="Helical" evidence="9">
    <location>
        <begin position="156"/>
        <end position="174"/>
    </location>
</feature>
<gene>
    <name evidence="10" type="ORF">PPERSA_11225</name>
</gene>
<dbReference type="GO" id="GO:0012505">
    <property type="term" value="C:endomembrane system"/>
    <property type="evidence" value="ECO:0007669"/>
    <property type="project" value="UniProtKB-SubCell"/>
</dbReference>
<evidence type="ECO:0000256" key="4">
    <source>
        <dbReference type="ARBA" id="ARBA00022692"/>
    </source>
</evidence>
<comment type="caution">
    <text evidence="10">The sequence shown here is derived from an EMBL/GenBank/DDBJ whole genome shotgun (WGS) entry which is preliminary data.</text>
</comment>
<evidence type="ECO:0000256" key="1">
    <source>
        <dbReference type="ARBA" id="ARBA00004141"/>
    </source>
</evidence>
<feature type="transmembrane region" description="Helical" evidence="9">
    <location>
        <begin position="6"/>
        <end position="29"/>
    </location>
</feature>
<feature type="transmembrane region" description="Helical" evidence="9">
    <location>
        <begin position="375"/>
        <end position="393"/>
    </location>
</feature>